<dbReference type="PANTHER" id="PTHR34458:SF5">
    <property type="entry name" value="POLLEN OLE E 1 ALLERGEN AND EXTENSIN FAMILY PROTEIN"/>
    <property type="match status" value="1"/>
</dbReference>
<accession>A0AAD8M5N0</accession>
<dbReference type="InterPro" id="IPR040404">
    <property type="entry name" value="Phylloplanin-like"/>
</dbReference>
<gene>
    <name evidence="1" type="ORF">POM88_044943</name>
</gene>
<evidence type="ECO:0000313" key="1">
    <source>
        <dbReference type="EMBL" id="KAK1360469.1"/>
    </source>
</evidence>
<dbReference type="PANTHER" id="PTHR34458">
    <property type="entry name" value="POLLEN OLE E 1 ALLERGEN AND EXTENSIN FAMILY PROTEIN-RELATED"/>
    <property type="match status" value="1"/>
</dbReference>
<dbReference type="Proteomes" id="UP001237642">
    <property type="component" value="Unassembled WGS sequence"/>
</dbReference>
<evidence type="ECO:0000313" key="2">
    <source>
        <dbReference type="Proteomes" id="UP001237642"/>
    </source>
</evidence>
<keyword evidence="2" id="KW-1185">Reference proteome</keyword>
<sequence length="132" mass="14266">MRRRVPQSMANQKKTQEGIVYCKINITLSPNGTVLGNPPRFSNATVLLQCGNTVVANTTTNEFGAFSIILNPLRFLLQNLLRCNIVVATPLASCNATLPSSATLVSDIIPSTIGSNGLFHMFVPAAFRLVFN</sequence>
<protein>
    <submittedName>
        <fullName evidence="1">Pollen Ole e 1 allergen and extensin family protein</fullName>
    </submittedName>
</protein>
<reference evidence="1" key="2">
    <citation type="submission" date="2023-05" db="EMBL/GenBank/DDBJ databases">
        <authorList>
            <person name="Schelkunov M.I."/>
        </authorList>
    </citation>
    <scope>NUCLEOTIDE SEQUENCE</scope>
    <source>
        <strain evidence="1">Hsosn_3</strain>
        <tissue evidence="1">Leaf</tissue>
    </source>
</reference>
<name>A0AAD8M5N0_9APIA</name>
<dbReference type="AlphaFoldDB" id="A0AAD8M5N0"/>
<reference evidence="1" key="1">
    <citation type="submission" date="2023-02" db="EMBL/GenBank/DDBJ databases">
        <title>Genome of toxic invasive species Heracleum sosnowskyi carries increased number of genes despite the absence of recent whole-genome duplications.</title>
        <authorList>
            <person name="Schelkunov M."/>
            <person name="Shtratnikova V."/>
            <person name="Makarenko M."/>
            <person name="Klepikova A."/>
            <person name="Omelchenko D."/>
            <person name="Novikova G."/>
            <person name="Obukhova E."/>
            <person name="Bogdanov V."/>
            <person name="Penin A."/>
            <person name="Logacheva M."/>
        </authorList>
    </citation>
    <scope>NUCLEOTIDE SEQUENCE</scope>
    <source>
        <strain evidence="1">Hsosn_3</strain>
        <tissue evidence="1">Leaf</tissue>
    </source>
</reference>
<dbReference type="EMBL" id="JAUIZM010000010">
    <property type="protein sequence ID" value="KAK1360469.1"/>
    <property type="molecule type" value="Genomic_DNA"/>
</dbReference>
<proteinExistence type="predicted"/>
<comment type="caution">
    <text evidence="1">The sequence shown here is derived from an EMBL/GenBank/DDBJ whole genome shotgun (WGS) entry which is preliminary data.</text>
</comment>
<organism evidence="1 2">
    <name type="scientific">Heracleum sosnowskyi</name>
    <dbReference type="NCBI Taxonomy" id="360622"/>
    <lineage>
        <taxon>Eukaryota</taxon>
        <taxon>Viridiplantae</taxon>
        <taxon>Streptophyta</taxon>
        <taxon>Embryophyta</taxon>
        <taxon>Tracheophyta</taxon>
        <taxon>Spermatophyta</taxon>
        <taxon>Magnoliopsida</taxon>
        <taxon>eudicotyledons</taxon>
        <taxon>Gunneridae</taxon>
        <taxon>Pentapetalae</taxon>
        <taxon>asterids</taxon>
        <taxon>campanulids</taxon>
        <taxon>Apiales</taxon>
        <taxon>Apiaceae</taxon>
        <taxon>Apioideae</taxon>
        <taxon>apioid superclade</taxon>
        <taxon>Tordylieae</taxon>
        <taxon>Tordyliinae</taxon>
        <taxon>Heracleum</taxon>
    </lineage>
</organism>